<feature type="chain" id="PRO_5043814742" evidence="2">
    <location>
        <begin position="30"/>
        <end position="824"/>
    </location>
</feature>
<dbReference type="EMBL" id="WLZX01000002">
    <property type="protein sequence ID" value="MTD26632.1"/>
    <property type="molecule type" value="Genomic_DNA"/>
</dbReference>
<reference evidence="5 6" key="2">
    <citation type="submission" date="2019-12" db="EMBL/GenBank/DDBJ databases">
        <title>Erwinia sp. nov., isolated from droppings of birds in the Qinghai-Tiebt plateau of China.</title>
        <authorList>
            <person name="Ge Y."/>
        </authorList>
    </citation>
    <scope>NUCLEOTIDE SEQUENCE [LARGE SCALE GENOMIC DNA]</scope>
    <source>
        <strain evidence="5 6">J780</strain>
    </source>
</reference>
<dbReference type="InterPro" id="IPR006315">
    <property type="entry name" value="OM_autotransptr_brl_dom"/>
</dbReference>
<dbReference type="Proteomes" id="UP000424752">
    <property type="component" value="Chromosome"/>
</dbReference>
<dbReference type="PROSITE" id="PS51208">
    <property type="entry name" value="AUTOTRANSPORTER"/>
    <property type="match status" value="1"/>
</dbReference>
<feature type="domain" description="Autotransporter" evidence="3">
    <location>
        <begin position="540"/>
        <end position="824"/>
    </location>
</feature>
<accession>A0A6L6GPY5</accession>
<keyword evidence="2" id="KW-0732">Signal</keyword>
<protein>
    <submittedName>
        <fullName evidence="5">Autotransporter domain-containing protein</fullName>
    </submittedName>
</protein>
<dbReference type="InterPro" id="IPR005546">
    <property type="entry name" value="Autotransporte_beta"/>
</dbReference>
<name>A0A6I6ET11_9GAMM</name>
<dbReference type="InterPro" id="IPR036709">
    <property type="entry name" value="Autotransporte_beta_dom_sf"/>
</dbReference>
<organism evidence="5 6">
    <name type="scientific">Erwinia sorbitola</name>
    <dbReference type="NCBI Taxonomy" id="2681984"/>
    <lineage>
        <taxon>Bacteria</taxon>
        <taxon>Pseudomonadati</taxon>
        <taxon>Pseudomonadota</taxon>
        <taxon>Gammaproteobacteria</taxon>
        <taxon>Enterobacterales</taxon>
        <taxon>Erwiniaceae</taxon>
        <taxon>Erwinia</taxon>
    </lineage>
</organism>
<dbReference type="RefSeq" id="WP_154751952.1">
    <property type="nucleotide sequence ID" value="NZ_CP046509.1"/>
</dbReference>
<dbReference type="KEGG" id="erwi:GN242_13685"/>
<dbReference type="EMBL" id="CP046509">
    <property type="protein sequence ID" value="QGU88209.1"/>
    <property type="molecule type" value="Genomic_DNA"/>
</dbReference>
<keyword evidence="7" id="KW-1185">Reference proteome</keyword>
<accession>A0A6I6ET11</accession>
<feature type="signal peptide" evidence="2">
    <location>
        <begin position="1"/>
        <end position="29"/>
    </location>
</feature>
<evidence type="ECO:0000313" key="7">
    <source>
        <dbReference type="Proteomes" id="UP000480164"/>
    </source>
</evidence>
<dbReference type="AlphaFoldDB" id="A0A6I6ET11"/>
<reference evidence="4 7" key="1">
    <citation type="submission" date="2019-11" db="EMBL/GenBank/DDBJ databases">
        <title>Erwinia sp. nov., isolated from feces of birds in Tibet plateau of China.</title>
        <authorList>
            <person name="Ge Y."/>
        </authorList>
    </citation>
    <scope>NUCLEOTIDE SEQUENCE [LARGE SCALE GENOMIC DNA]</scope>
    <source>
        <strain evidence="4 7">J316</strain>
    </source>
</reference>
<evidence type="ECO:0000256" key="1">
    <source>
        <dbReference type="SAM" id="MobiDB-lite"/>
    </source>
</evidence>
<sequence>MNKSLYSFPLKPLVVALAAAQCFTSLAHADPAQTTQTVDGSYTTSMPLTISTDVLNITSEGIIDTTGDAVLNNRATTLIDNQGKLTSQLFSALRNQLTIDTLNNSGTISVGNMSFPAPGQSAIVNESGATINTLLNSGTIMTGSGFDPIMSQTLVGITNSGTIDSLINEAQGTISGSRAAIVNSGTLNELNNAGTITTSNNFFLGNTSDAIVNNGVIGSINNSGTIAGNIRNNSANELVINGGKGDRGTLTGTNNLFLMTMPSVTPVGLIYSTGADVRLQKGMLLLNDNVDLGGVHTLTNNADVMITQPLTVTGNYHQTANAILNIGVADSATALGTTIDVGYGRLNVSGNASIDSGSTIRLSRTGSSYGFASGQRYLVITAAHADYNEQTLNYVADNFNGSVKGQLINDGSTTGLALYLKDKQPNDGGNNSGGNNNGGNTPTVTAKPLPTTGNAISSLNGLSGYNGFSTGLLNLFNASKTITTEAEANRIGEQLAPTQNSMASAATSAASMDALGVIGGHLDGLRITPGASARGIATGDDSMEWAAWGKPFYGSARQGMVDNVSGYRAHYAGMILGADRQLLDNWRAGAALSYSRTSVKGADNLKGSNSDVDAWGGILYATYSGDPWFVNLSTSLTRQTYDSQRSVEFTGFSDSASSHFHGQQVAVKGEAGYPIALGLNTTLTPLASLSYSYLHQGSYEENSESGSALSVDSAHSQSVESSLGGKLAHSWSTPAGDLSPFVQLMWTHQYDRSPMTTNSGFSADSLGETRFTSQGARQASDSAETSVGVALAHADDLTLEARYDLQTAPHFDGQTVSLQVRKLF</sequence>
<proteinExistence type="predicted"/>
<evidence type="ECO:0000313" key="5">
    <source>
        <dbReference type="EMBL" id="QGU88209.1"/>
    </source>
</evidence>
<dbReference type="Proteomes" id="UP000480164">
    <property type="component" value="Unassembled WGS sequence"/>
</dbReference>
<dbReference type="SUPFAM" id="SSF103515">
    <property type="entry name" value="Autotransporter"/>
    <property type="match status" value="1"/>
</dbReference>
<evidence type="ECO:0000313" key="6">
    <source>
        <dbReference type="Proteomes" id="UP000424752"/>
    </source>
</evidence>
<gene>
    <name evidence="4" type="ORF">GK011_06690</name>
    <name evidence="5" type="ORF">GN242_13685</name>
</gene>
<feature type="region of interest" description="Disordered" evidence="1">
    <location>
        <begin position="421"/>
        <end position="445"/>
    </location>
</feature>
<dbReference type="SMART" id="SM00869">
    <property type="entry name" value="Autotransporter"/>
    <property type="match status" value="1"/>
</dbReference>
<dbReference type="Pfam" id="PF03797">
    <property type="entry name" value="Autotransporter"/>
    <property type="match status" value="1"/>
</dbReference>
<evidence type="ECO:0000313" key="4">
    <source>
        <dbReference type="EMBL" id="MTD26632.1"/>
    </source>
</evidence>
<evidence type="ECO:0000259" key="3">
    <source>
        <dbReference type="PROSITE" id="PS51208"/>
    </source>
</evidence>
<evidence type="ECO:0000256" key="2">
    <source>
        <dbReference type="SAM" id="SignalP"/>
    </source>
</evidence>
<dbReference type="GO" id="GO:0019867">
    <property type="term" value="C:outer membrane"/>
    <property type="evidence" value="ECO:0007669"/>
    <property type="project" value="InterPro"/>
</dbReference>
<dbReference type="Gene3D" id="2.40.128.130">
    <property type="entry name" value="Autotransporter beta-domain"/>
    <property type="match status" value="1"/>
</dbReference>
<dbReference type="NCBIfam" id="TIGR01414">
    <property type="entry name" value="autotrans_barl"/>
    <property type="match status" value="1"/>
</dbReference>